<evidence type="ECO:0000313" key="3">
    <source>
        <dbReference type="Proteomes" id="UP000784294"/>
    </source>
</evidence>
<keyword evidence="3" id="KW-1185">Reference proteome</keyword>
<accession>A0A3S5BS46</accession>
<feature type="region of interest" description="Disordered" evidence="1">
    <location>
        <begin position="11"/>
        <end position="33"/>
    </location>
</feature>
<reference evidence="2" key="1">
    <citation type="submission" date="2018-11" db="EMBL/GenBank/DDBJ databases">
        <authorList>
            <consortium name="Pathogen Informatics"/>
        </authorList>
    </citation>
    <scope>NUCLEOTIDE SEQUENCE</scope>
</reference>
<organism evidence="2 3">
    <name type="scientific">Protopolystoma xenopodis</name>
    <dbReference type="NCBI Taxonomy" id="117903"/>
    <lineage>
        <taxon>Eukaryota</taxon>
        <taxon>Metazoa</taxon>
        <taxon>Spiralia</taxon>
        <taxon>Lophotrochozoa</taxon>
        <taxon>Platyhelminthes</taxon>
        <taxon>Monogenea</taxon>
        <taxon>Polyopisthocotylea</taxon>
        <taxon>Polystomatidea</taxon>
        <taxon>Polystomatidae</taxon>
        <taxon>Protopolystoma</taxon>
    </lineage>
</organism>
<dbReference type="AlphaFoldDB" id="A0A3S5BS46"/>
<sequence length="66" mass="6928">MALGSWKEFKAGDFLGGSGRSAGRIHSPRRLSASRASTELASNSLLQAARPSNAAGCITLTSEYEE</sequence>
<name>A0A3S5BS46_9PLAT</name>
<evidence type="ECO:0000256" key="1">
    <source>
        <dbReference type="SAM" id="MobiDB-lite"/>
    </source>
</evidence>
<evidence type="ECO:0000313" key="2">
    <source>
        <dbReference type="EMBL" id="VEL15741.1"/>
    </source>
</evidence>
<protein>
    <submittedName>
        <fullName evidence="2">Uncharacterized protein</fullName>
    </submittedName>
</protein>
<dbReference type="Proteomes" id="UP000784294">
    <property type="component" value="Unassembled WGS sequence"/>
</dbReference>
<dbReference type="EMBL" id="CAAALY010025701">
    <property type="protein sequence ID" value="VEL15741.1"/>
    <property type="molecule type" value="Genomic_DNA"/>
</dbReference>
<comment type="caution">
    <text evidence="2">The sequence shown here is derived from an EMBL/GenBank/DDBJ whole genome shotgun (WGS) entry which is preliminary data.</text>
</comment>
<proteinExistence type="predicted"/>
<gene>
    <name evidence="2" type="ORF">PXEA_LOCUS9181</name>
</gene>